<dbReference type="AlphaFoldDB" id="L1MAS5"/>
<evidence type="ECO:0000256" key="5">
    <source>
        <dbReference type="SAM" id="Phobius"/>
    </source>
</evidence>
<dbReference type="Gene3D" id="1.10.287.470">
    <property type="entry name" value="Helix hairpin bin"/>
    <property type="match status" value="1"/>
</dbReference>
<dbReference type="Proteomes" id="UP000010445">
    <property type="component" value="Unassembled WGS sequence"/>
</dbReference>
<dbReference type="HOGENOM" id="CLU_018816_14_2_11"/>
<feature type="region of interest" description="Disordered" evidence="4">
    <location>
        <begin position="224"/>
        <end position="249"/>
    </location>
</feature>
<accession>L1MAS5</accession>
<evidence type="ECO:0000313" key="8">
    <source>
        <dbReference type="EMBL" id="EKX88150.1"/>
    </source>
</evidence>
<feature type="compositionally biased region" description="Low complexity" evidence="4">
    <location>
        <begin position="433"/>
        <end position="448"/>
    </location>
</feature>
<evidence type="ECO:0008006" key="10">
    <source>
        <dbReference type="Google" id="ProtNLM"/>
    </source>
</evidence>
<protein>
    <recommendedName>
        <fullName evidence="10">Efflux transporter, RND family, MFP subunit</fullName>
    </recommendedName>
</protein>
<dbReference type="Pfam" id="PF25917">
    <property type="entry name" value="BSH_RND"/>
    <property type="match status" value="1"/>
</dbReference>
<dbReference type="InterPro" id="IPR058627">
    <property type="entry name" value="MdtA-like_C"/>
</dbReference>
<comment type="subcellular location">
    <subcellularLocation>
        <location evidence="1">Cell envelope</location>
    </subcellularLocation>
</comment>
<dbReference type="Gene3D" id="2.40.50.100">
    <property type="match status" value="1"/>
</dbReference>
<organism evidence="8 9">
    <name type="scientific">Corynebacterium durum F0235</name>
    <dbReference type="NCBI Taxonomy" id="1035195"/>
    <lineage>
        <taxon>Bacteria</taxon>
        <taxon>Bacillati</taxon>
        <taxon>Actinomycetota</taxon>
        <taxon>Actinomycetes</taxon>
        <taxon>Mycobacteriales</taxon>
        <taxon>Corynebacteriaceae</taxon>
        <taxon>Corynebacterium</taxon>
    </lineage>
</organism>
<dbReference type="Pfam" id="PF25967">
    <property type="entry name" value="RND-MFP_C"/>
    <property type="match status" value="1"/>
</dbReference>
<dbReference type="GO" id="GO:0030313">
    <property type="term" value="C:cell envelope"/>
    <property type="evidence" value="ECO:0007669"/>
    <property type="project" value="UniProtKB-SubCell"/>
</dbReference>
<evidence type="ECO:0000256" key="3">
    <source>
        <dbReference type="SAM" id="Coils"/>
    </source>
</evidence>
<feature type="compositionally biased region" description="Gly residues" evidence="4">
    <location>
        <begin position="449"/>
        <end position="473"/>
    </location>
</feature>
<dbReference type="eggNOG" id="COG0845">
    <property type="taxonomic scope" value="Bacteria"/>
</dbReference>
<dbReference type="Gene3D" id="2.40.420.20">
    <property type="match status" value="1"/>
</dbReference>
<dbReference type="InterPro" id="IPR058625">
    <property type="entry name" value="MdtA-like_BSH"/>
</dbReference>
<feature type="domain" description="Multidrug resistance protein MdtA-like C-terminal permuted SH3" evidence="7">
    <location>
        <begin position="511"/>
        <end position="570"/>
    </location>
</feature>
<dbReference type="PANTHER" id="PTHR32347">
    <property type="entry name" value="EFFLUX SYSTEM COMPONENT YKNX-RELATED"/>
    <property type="match status" value="1"/>
</dbReference>
<dbReference type="InterPro" id="IPR050465">
    <property type="entry name" value="UPF0194_transport"/>
</dbReference>
<dbReference type="Gene3D" id="2.40.30.170">
    <property type="match status" value="1"/>
</dbReference>
<dbReference type="PANTHER" id="PTHR32347:SF14">
    <property type="entry name" value="EFFLUX SYSTEM COMPONENT YKNX-RELATED"/>
    <property type="match status" value="1"/>
</dbReference>
<dbReference type="EMBL" id="AMEM01000040">
    <property type="protein sequence ID" value="EKX88150.1"/>
    <property type="molecule type" value="Genomic_DNA"/>
</dbReference>
<evidence type="ECO:0000313" key="9">
    <source>
        <dbReference type="Proteomes" id="UP000010445"/>
    </source>
</evidence>
<feature type="domain" description="Multidrug resistance protein MdtA-like barrel-sandwich hybrid" evidence="6">
    <location>
        <begin position="68"/>
        <end position="384"/>
    </location>
</feature>
<reference evidence="8 9" key="1">
    <citation type="submission" date="2012-05" db="EMBL/GenBank/DDBJ databases">
        <authorList>
            <person name="Weinstock G."/>
            <person name="Sodergren E."/>
            <person name="Lobos E.A."/>
            <person name="Fulton L."/>
            <person name="Fulton R."/>
            <person name="Courtney L."/>
            <person name="Fronick C."/>
            <person name="O'Laughlin M."/>
            <person name="Godfrey J."/>
            <person name="Wilson R.M."/>
            <person name="Miner T."/>
            <person name="Farmer C."/>
            <person name="Delehaunty K."/>
            <person name="Cordes M."/>
            <person name="Minx P."/>
            <person name="Tomlinson C."/>
            <person name="Chen J."/>
            <person name="Wollam A."/>
            <person name="Pepin K.H."/>
            <person name="Bhonagiri V."/>
            <person name="Zhang X."/>
            <person name="Suruliraj S."/>
            <person name="Warren W."/>
            <person name="Mitreva M."/>
            <person name="Mardis E.R."/>
            <person name="Wilson R.K."/>
        </authorList>
    </citation>
    <scope>NUCLEOTIDE SEQUENCE [LARGE SCALE GENOMIC DNA]</scope>
    <source>
        <strain evidence="8 9">F0235</strain>
    </source>
</reference>
<evidence type="ECO:0000256" key="1">
    <source>
        <dbReference type="ARBA" id="ARBA00004196"/>
    </source>
</evidence>
<keyword evidence="5" id="KW-0812">Transmembrane</keyword>
<keyword evidence="5" id="KW-0472">Membrane</keyword>
<evidence type="ECO:0000259" key="6">
    <source>
        <dbReference type="Pfam" id="PF25917"/>
    </source>
</evidence>
<comment type="caution">
    <text evidence="8">The sequence shown here is derived from an EMBL/GenBank/DDBJ whole genome shotgun (WGS) entry which is preliminary data.</text>
</comment>
<keyword evidence="2 3" id="KW-0175">Coiled coil</keyword>
<dbReference type="PATRIC" id="fig|1035195.3.peg.2246"/>
<dbReference type="SUPFAM" id="SSF111369">
    <property type="entry name" value="HlyD-like secretion proteins"/>
    <property type="match status" value="1"/>
</dbReference>
<name>L1MAS5_9CORY</name>
<keyword evidence="9" id="KW-1185">Reference proteome</keyword>
<dbReference type="STRING" id="1035195.HMPREF9997_02514"/>
<feature type="region of interest" description="Disordered" evidence="4">
    <location>
        <begin position="433"/>
        <end position="475"/>
    </location>
</feature>
<feature type="coiled-coil region" evidence="3">
    <location>
        <begin position="111"/>
        <end position="145"/>
    </location>
</feature>
<keyword evidence="5" id="KW-1133">Transmembrane helix</keyword>
<feature type="transmembrane region" description="Helical" evidence="5">
    <location>
        <begin position="12"/>
        <end position="31"/>
    </location>
</feature>
<evidence type="ECO:0000256" key="4">
    <source>
        <dbReference type="SAM" id="MobiDB-lite"/>
    </source>
</evidence>
<evidence type="ECO:0000256" key="2">
    <source>
        <dbReference type="ARBA" id="ARBA00023054"/>
    </source>
</evidence>
<proteinExistence type="predicted"/>
<sequence length="589" mass="60259">MKIRNLSKRQWVITSIVALVLIAALGAYFLLLRGSATVIPTSDYQVLKPKEFSSRVAVNGSVAPVKTANLYTHLTGPVSALDVRVGDHVNQDQLVAQIDVSSNQRELNKQLAEQNSGAVNTRNQIEQAQNQYNQYKDALDQGLNSQINQAEAALRNADGQFNDAVINFQIKDHDRATGRDPMIRDQANAVNAARTQALTASINAVRAGVDLLYAAGNGAAAAGGGAGGAGGQAGGANGDQGQGQQGGGIAGLPGQGIANGILNGADAINNLDSANRQLREAEATYLDNLAKVDQEVAAAQRNVAGTFAAKREAATGLESAKLAADQQLSTYNQGVQQAIRAAEAGQLVSEQANSQLRYDISSSEIRAPFSGVVTNVAAEQGKAANGALLAVGDDSKLLVRADVKEVDVSKITPGLPVTFTTVGTGAKEFHGRVTSVSSVSGSSQEPSGGAQGGGGGASAAAGAGGAGGGGASGSGTQKVTFPIEIEVTGERQGLLIGGTAKAQVITEKKANVLTVPRDAVFTNDKGEQCVLVVAEDSGLKVVAERKVKVGSANDVDTIISGGDLKSGDTVLSNPDSYRSLVGQQVKLDG</sequence>
<evidence type="ECO:0000259" key="7">
    <source>
        <dbReference type="Pfam" id="PF25967"/>
    </source>
</evidence>
<gene>
    <name evidence="8" type="ORF">HMPREF9997_02514</name>
</gene>